<dbReference type="EMBL" id="KV932237">
    <property type="protein sequence ID" value="PIO31853.1"/>
    <property type="molecule type" value="Genomic_DNA"/>
</dbReference>
<gene>
    <name evidence="2" type="ORF">AB205_0084780</name>
</gene>
<name>A0A2G9RXC1_AQUCT</name>
<protein>
    <submittedName>
        <fullName evidence="2">Uncharacterized protein</fullName>
    </submittedName>
</protein>
<keyword evidence="3" id="KW-1185">Reference proteome</keyword>
<sequence>MLMRTRASSQQPWPLVVGVCGRGLIGIREPPLIRGPPDPSPPPYVNEYGVHGTPTHSPRQKSVNKKTQYTGFQSNLLGSSGGSSSDFRGLLPTSGVFFRLQGSSSDFRGPLPTSGVSPASSPGVRIFCRLHRYLLPLFCQRWSRLLDRLLPSSLPEMLTQRSLQLQWSLNALQRTYIGGDPAPLCHHSPWACWDCDGLGGVVTGPKGLVCPWG</sequence>
<dbReference type="Proteomes" id="UP000228934">
    <property type="component" value="Unassembled WGS sequence"/>
</dbReference>
<accession>A0A2G9RXC1</accession>
<evidence type="ECO:0000256" key="1">
    <source>
        <dbReference type="SAM" id="MobiDB-lite"/>
    </source>
</evidence>
<feature type="compositionally biased region" description="Pro residues" evidence="1">
    <location>
        <begin position="33"/>
        <end position="44"/>
    </location>
</feature>
<reference evidence="3" key="1">
    <citation type="journal article" date="2017" name="Nat. Commun.">
        <title>The North American bullfrog draft genome provides insight into hormonal regulation of long noncoding RNA.</title>
        <authorList>
            <person name="Hammond S.A."/>
            <person name="Warren R.L."/>
            <person name="Vandervalk B.P."/>
            <person name="Kucuk E."/>
            <person name="Khan H."/>
            <person name="Gibb E.A."/>
            <person name="Pandoh P."/>
            <person name="Kirk H."/>
            <person name="Zhao Y."/>
            <person name="Jones M."/>
            <person name="Mungall A.J."/>
            <person name="Coope R."/>
            <person name="Pleasance S."/>
            <person name="Moore R.A."/>
            <person name="Holt R.A."/>
            <person name="Round J.M."/>
            <person name="Ohora S."/>
            <person name="Walle B.V."/>
            <person name="Veldhoen N."/>
            <person name="Helbing C.C."/>
            <person name="Birol I."/>
        </authorList>
    </citation>
    <scope>NUCLEOTIDE SEQUENCE [LARGE SCALE GENOMIC DNA]</scope>
</reference>
<organism evidence="2 3">
    <name type="scientific">Aquarana catesbeiana</name>
    <name type="common">American bullfrog</name>
    <name type="synonym">Rana catesbeiana</name>
    <dbReference type="NCBI Taxonomy" id="8400"/>
    <lineage>
        <taxon>Eukaryota</taxon>
        <taxon>Metazoa</taxon>
        <taxon>Chordata</taxon>
        <taxon>Craniata</taxon>
        <taxon>Vertebrata</taxon>
        <taxon>Euteleostomi</taxon>
        <taxon>Amphibia</taxon>
        <taxon>Batrachia</taxon>
        <taxon>Anura</taxon>
        <taxon>Neobatrachia</taxon>
        <taxon>Ranoidea</taxon>
        <taxon>Ranidae</taxon>
        <taxon>Aquarana</taxon>
    </lineage>
</organism>
<evidence type="ECO:0000313" key="2">
    <source>
        <dbReference type="EMBL" id="PIO31853.1"/>
    </source>
</evidence>
<evidence type="ECO:0000313" key="3">
    <source>
        <dbReference type="Proteomes" id="UP000228934"/>
    </source>
</evidence>
<feature type="non-terminal residue" evidence="2">
    <location>
        <position position="213"/>
    </location>
</feature>
<feature type="region of interest" description="Disordered" evidence="1">
    <location>
        <begin position="30"/>
        <end position="66"/>
    </location>
</feature>
<proteinExistence type="predicted"/>
<dbReference type="AlphaFoldDB" id="A0A2G9RXC1"/>